<reference evidence="2 3" key="1">
    <citation type="journal article" date="2020" name="bioRxiv">
        <title>Whole genome comparisons of ergot fungi reveals the divergence and evolution of species within the genus Claviceps are the result of varying mechanisms driving genome evolution and host range expansion.</title>
        <authorList>
            <person name="Wyka S.A."/>
            <person name="Mondo S.J."/>
            <person name="Liu M."/>
            <person name="Dettman J."/>
            <person name="Nalam V."/>
            <person name="Broders K.D."/>
        </authorList>
    </citation>
    <scope>NUCLEOTIDE SEQUENCE [LARGE SCALE GENOMIC DNA]</scope>
    <source>
        <strain evidence="2 3">LM576</strain>
    </source>
</reference>
<feature type="compositionally biased region" description="Polar residues" evidence="1">
    <location>
        <begin position="71"/>
        <end position="87"/>
    </location>
</feature>
<protein>
    <submittedName>
        <fullName evidence="2">Uncharacterized protein</fullName>
    </submittedName>
</protein>
<evidence type="ECO:0000313" key="2">
    <source>
        <dbReference type="EMBL" id="KAG6116705.1"/>
    </source>
</evidence>
<name>A0A9P7TTL6_9HYPO</name>
<organism evidence="2 3">
    <name type="scientific">Claviceps humidiphila</name>
    <dbReference type="NCBI Taxonomy" id="1294629"/>
    <lineage>
        <taxon>Eukaryota</taxon>
        <taxon>Fungi</taxon>
        <taxon>Dikarya</taxon>
        <taxon>Ascomycota</taxon>
        <taxon>Pezizomycotina</taxon>
        <taxon>Sordariomycetes</taxon>
        <taxon>Hypocreomycetidae</taxon>
        <taxon>Hypocreales</taxon>
        <taxon>Clavicipitaceae</taxon>
        <taxon>Claviceps</taxon>
    </lineage>
</organism>
<keyword evidence="3" id="KW-1185">Reference proteome</keyword>
<evidence type="ECO:0000313" key="3">
    <source>
        <dbReference type="Proteomes" id="UP000732380"/>
    </source>
</evidence>
<comment type="caution">
    <text evidence="2">The sequence shown here is derived from an EMBL/GenBank/DDBJ whole genome shotgun (WGS) entry which is preliminary data.</text>
</comment>
<feature type="region of interest" description="Disordered" evidence="1">
    <location>
        <begin position="66"/>
        <end position="87"/>
    </location>
</feature>
<evidence type="ECO:0000256" key="1">
    <source>
        <dbReference type="SAM" id="MobiDB-lite"/>
    </source>
</evidence>
<proteinExistence type="predicted"/>
<dbReference type="Proteomes" id="UP000732380">
    <property type="component" value="Unassembled WGS sequence"/>
</dbReference>
<dbReference type="AlphaFoldDB" id="A0A9P7TTL6"/>
<dbReference type="EMBL" id="SRQM01000168">
    <property type="protein sequence ID" value="KAG6116705.1"/>
    <property type="molecule type" value="Genomic_DNA"/>
</dbReference>
<sequence>MWWLELGRQFASNCPPVLHFLGQIDRHRALIGSSVGAPLRGIDSWTQTGDQGQSAFVGPTGWTLDSWRPTGDNNGASWSRDVNQHQG</sequence>
<gene>
    <name evidence="2" type="ORF">E4U13_001670</name>
</gene>
<accession>A0A9P7TTL6</accession>